<dbReference type="InterPro" id="IPR011059">
    <property type="entry name" value="Metal-dep_hydrolase_composite"/>
</dbReference>
<dbReference type="Gene3D" id="2.30.40.10">
    <property type="entry name" value="Urease, subunit C, domain 1"/>
    <property type="match status" value="1"/>
</dbReference>
<dbReference type="InterPro" id="IPR032466">
    <property type="entry name" value="Metal_Hydrolase"/>
</dbReference>
<proteinExistence type="inferred from homology"/>
<feature type="signal peptide" evidence="2">
    <location>
        <begin position="1"/>
        <end position="27"/>
    </location>
</feature>
<dbReference type="PROSITE" id="PS51318">
    <property type="entry name" value="TAT"/>
    <property type="match status" value="1"/>
</dbReference>
<dbReference type="Gene3D" id="3.20.20.140">
    <property type="entry name" value="Metal-dependent hydrolases"/>
    <property type="match status" value="1"/>
</dbReference>
<keyword evidence="2" id="KW-0732">Signal</keyword>
<sequence>MAISRRNFLLGSSAVAVSCASPLFGHAQSIPAPQGEVVLAGGYVLSLDPVIGDLPKGDVHIRNGAIVAIAASIAAPGVPRRDMAGRIVMPGFVDTHWHMWNSIARGFGNSRLGPFAKSMGALSRVWTPEASALSVRLACAEAVQSGITTVNNWAHNIKARDFADAEVEAQKASGLRGRFSYGYPQPIGKAVMMDLDGIEIMRNEEFTEKTRGLLSLGLCVRGPDRCEPVAWRGEWAAAREFKLPITSHIASDRAAAAMGGILTLHREGMLGPDVLLVHATHASPSDLRLLAETKSPLSISPWTELEVGYGLPPLAQMMDARVPMSLSVDNMVLAGNADMFGVMRVTADLAAGMAEKQGALSDRMALQWATMGGAEALGLGKIVGSLTVGKRADLIAVRMDSLNTSPVKNVDFLLTHAARPNDVDFVMIDGVVHKESGRHSRIDVPALLAESADMIRRLRIQADI</sequence>
<dbReference type="SUPFAM" id="SSF51338">
    <property type="entry name" value="Composite domain of metallo-dependent hydrolases"/>
    <property type="match status" value="1"/>
</dbReference>
<name>A0ABX8A521_9BRAD</name>
<evidence type="ECO:0000313" key="4">
    <source>
        <dbReference type="EMBL" id="QUS38126.1"/>
    </source>
</evidence>
<dbReference type="PANTHER" id="PTHR43794">
    <property type="entry name" value="AMINOHYDROLASE SSNA-RELATED"/>
    <property type="match status" value="1"/>
</dbReference>
<keyword evidence="5" id="KW-1185">Reference proteome</keyword>
<dbReference type="InterPro" id="IPR006311">
    <property type="entry name" value="TAT_signal"/>
</dbReference>
<dbReference type="SUPFAM" id="SSF51556">
    <property type="entry name" value="Metallo-dependent hydrolases"/>
    <property type="match status" value="1"/>
</dbReference>
<evidence type="ECO:0000313" key="5">
    <source>
        <dbReference type="Proteomes" id="UP000682843"/>
    </source>
</evidence>
<evidence type="ECO:0000256" key="1">
    <source>
        <dbReference type="ARBA" id="ARBA00006745"/>
    </source>
</evidence>
<evidence type="ECO:0000259" key="3">
    <source>
        <dbReference type="Pfam" id="PF01979"/>
    </source>
</evidence>
<protein>
    <recommendedName>
        <fullName evidence="3">Amidohydrolase-related domain-containing protein</fullName>
    </recommendedName>
</protein>
<organism evidence="4 5">
    <name type="scientific">Tardiphaga alba</name>
    <dbReference type="NCBI Taxonomy" id="340268"/>
    <lineage>
        <taxon>Bacteria</taxon>
        <taxon>Pseudomonadati</taxon>
        <taxon>Pseudomonadota</taxon>
        <taxon>Alphaproteobacteria</taxon>
        <taxon>Hyphomicrobiales</taxon>
        <taxon>Nitrobacteraceae</taxon>
        <taxon>Tardiphaga</taxon>
    </lineage>
</organism>
<feature type="chain" id="PRO_5046248275" description="Amidohydrolase-related domain-containing protein" evidence="2">
    <location>
        <begin position="28"/>
        <end position="464"/>
    </location>
</feature>
<dbReference type="PANTHER" id="PTHR43794:SF5">
    <property type="entry name" value="CHLOROHYDROLASE FAMILY PROTEIN"/>
    <property type="match status" value="1"/>
</dbReference>
<dbReference type="InterPro" id="IPR006680">
    <property type="entry name" value="Amidohydro-rel"/>
</dbReference>
<dbReference type="RefSeq" id="WP_211911661.1">
    <property type="nucleotide sequence ID" value="NZ_CP036498.1"/>
</dbReference>
<dbReference type="Proteomes" id="UP000682843">
    <property type="component" value="Chromosome"/>
</dbReference>
<dbReference type="Pfam" id="PF01979">
    <property type="entry name" value="Amidohydro_1"/>
    <property type="match status" value="1"/>
</dbReference>
<comment type="similarity">
    <text evidence="1">Belongs to the metallo-dependent hydrolases superfamily. ATZ/TRZ family.</text>
</comment>
<dbReference type="InterPro" id="IPR050287">
    <property type="entry name" value="MTA/SAH_deaminase"/>
</dbReference>
<accession>A0ABX8A521</accession>
<reference evidence="4 5" key="1">
    <citation type="submission" date="2019-02" db="EMBL/GenBank/DDBJ databases">
        <title>Emended description of the genus Rhodopseudomonas and description of Rhodopseudomonas albus sp. nov., a non-phototrophic, heavy-metal-tolerant bacterium isolated from garden soil.</title>
        <authorList>
            <person name="Bao Z."/>
            <person name="Cao W.W."/>
            <person name="Sato Y."/>
            <person name="Nishizawa T."/>
            <person name="Zhao J."/>
            <person name="Guo Y."/>
            <person name="Ohta H."/>
        </authorList>
    </citation>
    <scope>NUCLEOTIDE SEQUENCE [LARGE SCALE GENOMIC DNA]</scope>
    <source>
        <strain evidence="4 5">SK50-23</strain>
    </source>
</reference>
<gene>
    <name evidence="4" type="ORF">RPMA_04115</name>
</gene>
<feature type="domain" description="Amidohydrolase-related" evidence="3">
    <location>
        <begin position="87"/>
        <end position="431"/>
    </location>
</feature>
<dbReference type="PROSITE" id="PS51257">
    <property type="entry name" value="PROKAR_LIPOPROTEIN"/>
    <property type="match status" value="1"/>
</dbReference>
<evidence type="ECO:0000256" key="2">
    <source>
        <dbReference type="SAM" id="SignalP"/>
    </source>
</evidence>
<dbReference type="EMBL" id="CP036498">
    <property type="protein sequence ID" value="QUS38126.1"/>
    <property type="molecule type" value="Genomic_DNA"/>
</dbReference>